<keyword evidence="2" id="KW-0413">Isomerase</keyword>
<feature type="domain" description="Thioredoxin" evidence="1">
    <location>
        <begin position="49"/>
        <end position="183"/>
    </location>
</feature>
<dbReference type="AlphaFoldDB" id="A0A0Q2MY22"/>
<evidence type="ECO:0000313" key="2">
    <source>
        <dbReference type="EMBL" id="KQH84559.1"/>
    </source>
</evidence>
<dbReference type="InParanoid" id="A0A0Q2MY22"/>
<gene>
    <name evidence="2" type="ORF">AMR76_17245</name>
</gene>
<proteinExistence type="predicted"/>
<dbReference type="InterPro" id="IPR013766">
    <property type="entry name" value="Thioredoxin_domain"/>
</dbReference>
<dbReference type="EMBL" id="LKHS01000017">
    <property type="protein sequence ID" value="KQH84559.1"/>
    <property type="molecule type" value="Genomic_DNA"/>
</dbReference>
<dbReference type="SUPFAM" id="SSF52833">
    <property type="entry name" value="Thioredoxin-like"/>
    <property type="match status" value="1"/>
</dbReference>
<sequence length="201" mass="21855">MNTVLLFAVGFLAVLVALLFIAFIALSRQVGILFERISPVGAMINNNGPQLGETPKPMTLMSLNQGEITLGGAQAKSTLVLFVSPSCPICKVLLPLINSLQKAETRWLNVVLASDGDEAAQRALIAQHKLDAIPYVLSRELGVAYRVAKLPFSVLMDEQGQIVSKGLINSREQLESLFNAKESGFESLQDFSQKQTMTVNH</sequence>
<dbReference type="GO" id="GO:0016853">
    <property type="term" value="F:isomerase activity"/>
    <property type="evidence" value="ECO:0007669"/>
    <property type="project" value="UniProtKB-KW"/>
</dbReference>
<name>A0A0Q2MY22_VIBFU</name>
<protein>
    <submittedName>
        <fullName evidence="2">Thiol-disulfide isomerase</fullName>
    </submittedName>
</protein>
<dbReference type="Gene3D" id="3.40.30.10">
    <property type="entry name" value="Glutaredoxin"/>
    <property type="match status" value="1"/>
</dbReference>
<dbReference type="Proteomes" id="UP000051221">
    <property type="component" value="Unassembled WGS sequence"/>
</dbReference>
<comment type="caution">
    <text evidence="2">The sequence shown here is derived from an EMBL/GenBank/DDBJ whole genome shotgun (WGS) entry which is preliminary data.</text>
</comment>
<dbReference type="RefSeq" id="WP_055466706.1">
    <property type="nucleotide sequence ID" value="NZ_LKHS01000017.1"/>
</dbReference>
<organism evidence="2 3">
    <name type="scientific">Vibrio furnissii</name>
    <dbReference type="NCBI Taxonomy" id="29494"/>
    <lineage>
        <taxon>Bacteria</taxon>
        <taxon>Pseudomonadati</taxon>
        <taxon>Pseudomonadota</taxon>
        <taxon>Gammaproteobacteria</taxon>
        <taxon>Vibrionales</taxon>
        <taxon>Vibrionaceae</taxon>
        <taxon>Vibrio</taxon>
    </lineage>
</organism>
<evidence type="ECO:0000259" key="1">
    <source>
        <dbReference type="PROSITE" id="PS51352"/>
    </source>
</evidence>
<dbReference type="InterPro" id="IPR036249">
    <property type="entry name" value="Thioredoxin-like_sf"/>
</dbReference>
<keyword evidence="3" id="KW-1185">Reference proteome</keyword>
<dbReference type="PROSITE" id="PS51352">
    <property type="entry name" value="THIOREDOXIN_2"/>
    <property type="match status" value="1"/>
</dbReference>
<reference evidence="2 3" key="1">
    <citation type="submission" date="2015-08" db="EMBL/GenBank/DDBJ databases">
        <title>Antibacterial properties of a collection of Vibrionaceae strains.</title>
        <authorList>
            <person name="Giubergia S."/>
        </authorList>
    </citation>
    <scope>NUCLEOTIDE SEQUENCE [LARGE SCALE GENOMIC DNA]</scope>
    <source>
        <strain evidence="2 3">S0821</strain>
    </source>
</reference>
<evidence type="ECO:0000313" key="3">
    <source>
        <dbReference type="Proteomes" id="UP000051221"/>
    </source>
</evidence>
<accession>A0A0Q2MY22</accession>